<protein>
    <submittedName>
        <fullName evidence="1">Uncharacterized protein</fullName>
    </submittedName>
</protein>
<dbReference type="AlphaFoldDB" id="A0A0F9AM49"/>
<proteinExistence type="predicted"/>
<accession>A0A0F9AM49</accession>
<reference evidence="1" key="1">
    <citation type="journal article" date="2015" name="Nature">
        <title>Complex archaea that bridge the gap between prokaryotes and eukaryotes.</title>
        <authorList>
            <person name="Spang A."/>
            <person name="Saw J.H."/>
            <person name="Jorgensen S.L."/>
            <person name="Zaremba-Niedzwiedzka K."/>
            <person name="Martijn J."/>
            <person name="Lind A.E."/>
            <person name="van Eijk R."/>
            <person name="Schleper C."/>
            <person name="Guy L."/>
            <person name="Ettema T.J."/>
        </authorList>
    </citation>
    <scope>NUCLEOTIDE SEQUENCE</scope>
</reference>
<comment type="caution">
    <text evidence="1">The sequence shown here is derived from an EMBL/GenBank/DDBJ whole genome shotgun (WGS) entry which is preliminary data.</text>
</comment>
<evidence type="ECO:0000313" key="1">
    <source>
        <dbReference type="EMBL" id="KKK73276.1"/>
    </source>
</evidence>
<dbReference type="EMBL" id="LAZR01056858">
    <property type="protein sequence ID" value="KKK73276.1"/>
    <property type="molecule type" value="Genomic_DNA"/>
</dbReference>
<name>A0A0F9AM49_9ZZZZ</name>
<organism evidence="1">
    <name type="scientific">marine sediment metagenome</name>
    <dbReference type="NCBI Taxonomy" id="412755"/>
    <lineage>
        <taxon>unclassified sequences</taxon>
        <taxon>metagenomes</taxon>
        <taxon>ecological metagenomes</taxon>
    </lineage>
</organism>
<gene>
    <name evidence="1" type="ORF">LCGC14_2895460</name>
</gene>
<sequence length="211" mass="21863">MPTATINKTVSIAGLSFTGQTQRTEAGQIGHQLSLAAAVGGEVSDELTTRTNDTDGVITLGAGHGFSTADIVDIYWTDASGVDQVRYGSVLSADDANTITTSLGAGTVLPSLNTTGMIVCEQTIIDSDFDGDLMEMIVSQCTTRGHLDFQDVGNATLVAVELTANEVWEWASNTGVANPLTGNPVDDIKVSNGSVTSTGTLRIGVLYDSDG</sequence>